<dbReference type="GO" id="GO:0060003">
    <property type="term" value="P:copper ion export"/>
    <property type="evidence" value="ECO:0007669"/>
    <property type="project" value="TreeGrafter"/>
</dbReference>
<sequence>MTRHGATLTKTIFSCQNPWLLRGGLLAAGLTAALLILRLPIPTAGEQPESAAAPAGENHDAIIELSDQQIQAAGISTQIAAPAQLQQIITLPGEIKLNEDKTAHVVPRLAGVVADISVSLGSQVKKGQLLAVIASIALAEQRSELFAAQKRLTLAQAGFARATELWDAGILAKKDYLQAQLSAQEAEIALHNAQQKLLALGSIATVQTSGETINRYEIRAPFDGMVVEKHIALGEAVKEDASIFTLSDLSTVAAEINVPAQDINAVQIGQTVTISTSGFNTTASGQISYIGALMGAQTRTAKTRILVANPQMRWRPGLFISAEIITGSTAAAVTVQADALQTIDGQTVVFVRVPGGFSAQPVSTGQTDGRRVEIISGLQPGSEYAAQGSFIIKSEHGKHAAEHSH</sequence>
<dbReference type="EMBL" id="CP073754">
    <property type="protein sequence ID" value="QWF72512.1"/>
    <property type="molecule type" value="Genomic_DNA"/>
</dbReference>
<evidence type="ECO:0000256" key="1">
    <source>
        <dbReference type="ARBA" id="ARBA00009477"/>
    </source>
</evidence>
<feature type="domain" description="CusB-like beta-barrel" evidence="8">
    <location>
        <begin position="255"/>
        <end position="324"/>
    </location>
</feature>
<dbReference type="PANTHER" id="PTHR30097:SF4">
    <property type="entry name" value="SLR6042 PROTEIN"/>
    <property type="match status" value="1"/>
</dbReference>
<keyword evidence="12" id="KW-1185">Reference proteome</keyword>
<accession>A0A975RAU3</accession>
<evidence type="ECO:0000259" key="9">
    <source>
        <dbReference type="Pfam" id="PF25973"/>
    </source>
</evidence>
<dbReference type="Gene3D" id="2.40.30.170">
    <property type="match status" value="1"/>
</dbReference>
<evidence type="ECO:0000313" key="11">
    <source>
        <dbReference type="EMBL" id="QWF72512.1"/>
    </source>
</evidence>
<dbReference type="GO" id="GO:0030288">
    <property type="term" value="C:outer membrane-bounded periplasmic space"/>
    <property type="evidence" value="ECO:0007669"/>
    <property type="project" value="TreeGrafter"/>
</dbReference>
<feature type="domain" description="CzcB-like C-terminal circularly permuted SH3-like" evidence="10">
    <location>
        <begin position="333"/>
        <end position="393"/>
    </location>
</feature>
<evidence type="ECO:0000256" key="5">
    <source>
        <dbReference type="ARBA" id="ARBA00058766"/>
    </source>
</evidence>
<dbReference type="InterPro" id="IPR058648">
    <property type="entry name" value="HH_CzcB-like"/>
</dbReference>
<reference evidence="11" key="1">
    <citation type="submission" date="2021-04" db="EMBL/GenBank/DDBJ databases">
        <title>Draft genome sequence data of methanotrophic Methylovulum sp. strain S1L and Methylomonas sp. strain S2AM isolated from boreal lake water columns.</title>
        <authorList>
            <person name="Rissanen A.J."/>
            <person name="Mangayil R."/>
            <person name="Svenning M.M."/>
            <person name="Khanongnuch R."/>
        </authorList>
    </citation>
    <scope>NUCLEOTIDE SEQUENCE</scope>
    <source>
        <strain evidence="11">S2AM</strain>
    </source>
</reference>
<organism evidence="11 12">
    <name type="scientific">Methylomonas paludis</name>
    <dbReference type="NCBI Taxonomy" id="1173101"/>
    <lineage>
        <taxon>Bacteria</taxon>
        <taxon>Pseudomonadati</taxon>
        <taxon>Pseudomonadota</taxon>
        <taxon>Gammaproteobacteria</taxon>
        <taxon>Methylococcales</taxon>
        <taxon>Methylococcaceae</taxon>
        <taxon>Methylomonas</taxon>
    </lineage>
</organism>
<evidence type="ECO:0000313" key="12">
    <source>
        <dbReference type="Proteomes" id="UP000676649"/>
    </source>
</evidence>
<dbReference type="GO" id="GO:0015679">
    <property type="term" value="P:plasma membrane copper ion transport"/>
    <property type="evidence" value="ECO:0007669"/>
    <property type="project" value="TreeGrafter"/>
</dbReference>
<evidence type="ECO:0000256" key="2">
    <source>
        <dbReference type="ARBA" id="ARBA00022448"/>
    </source>
</evidence>
<evidence type="ECO:0000256" key="6">
    <source>
        <dbReference type="SAM" id="Phobius"/>
    </source>
</evidence>
<dbReference type="InterPro" id="IPR006143">
    <property type="entry name" value="RND_pump_MFP"/>
</dbReference>
<gene>
    <name evidence="11" type="ORF">KEF85_06480</name>
</gene>
<dbReference type="Gene3D" id="2.40.420.20">
    <property type="match status" value="1"/>
</dbReference>
<keyword evidence="3" id="KW-0862">Zinc</keyword>
<evidence type="ECO:0000259" key="7">
    <source>
        <dbReference type="Pfam" id="PF25893"/>
    </source>
</evidence>
<evidence type="ECO:0000256" key="3">
    <source>
        <dbReference type="ARBA" id="ARBA00022833"/>
    </source>
</evidence>
<comment type="similarity">
    <text evidence="1">Belongs to the membrane fusion protein (MFP) (TC 8.A.1) family.</text>
</comment>
<dbReference type="Pfam" id="PF25973">
    <property type="entry name" value="BSH_CzcB"/>
    <property type="match status" value="1"/>
</dbReference>
<dbReference type="AlphaFoldDB" id="A0A975RAU3"/>
<dbReference type="FunFam" id="2.40.420.20:FF:000006">
    <property type="entry name" value="RND family efflux transporter MFP subunit"/>
    <property type="match status" value="1"/>
</dbReference>
<dbReference type="GO" id="GO:0016020">
    <property type="term" value="C:membrane"/>
    <property type="evidence" value="ECO:0007669"/>
    <property type="project" value="InterPro"/>
</dbReference>
<dbReference type="Gene3D" id="1.10.287.470">
    <property type="entry name" value="Helix hairpin bin"/>
    <property type="match status" value="1"/>
</dbReference>
<dbReference type="InterPro" id="IPR058792">
    <property type="entry name" value="Beta-barrel_RND_2"/>
</dbReference>
<dbReference type="FunFam" id="2.40.30.170:FF:000010">
    <property type="entry name" value="Efflux RND transporter periplasmic adaptor subunit"/>
    <property type="match status" value="1"/>
</dbReference>
<evidence type="ECO:0000256" key="4">
    <source>
        <dbReference type="ARBA" id="ARBA00043263"/>
    </source>
</evidence>
<name>A0A975RAU3_9GAMM</name>
<dbReference type="InterPro" id="IPR051909">
    <property type="entry name" value="MFP_Cation_Efflux"/>
</dbReference>
<feature type="domain" description="CzcB-like alpha-helical hairpin" evidence="7">
    <location>
        <begin position="140"/>
        <end position="199"/>
    </location>
</feature>
<dbReference type="Pfam" id="PF25954">
    <property type="entry name" value="Beta-barrel_RND_2"/>
    <property type="match status" value="1"/>
</dbReference>
<dbReference type="InterPro" id="IPR058649">
    <property type="entry name" value="CzcB_C"/>
</dbReference>
<dbReference type="SUPFAM" id="SSF111369">
    <property type="entry name" value="HlyD-like secretion proteins"/>
    <property type="match status" value="1"/>
</dbReference>
<feature type="transmembrane region" description="Helical" evidence="6">
    <location>
        <begin position="20"/>
        <end position="41"/>
    </location>
</feature>
<keyword evidence="2" id="KW-0813">Transport</keyword>
<dbReference type="PANTHER" id="PTHR30097">
    <property type="entry name" value="CATION EFFLUX SYSTEM PROTEIN CUSB"/>
    <property type="match status" value="1"/>
</dbReference>
<evidence type="ECO:0000259" key="8">
    <source>
        <dbReference type="Pfam" id="PF25954"/>
    </source>
</evidence>
<keyword evidence="6" id="KW-0472">Membrane</keyword>
<dbReference type="Pfam" id="PF25975">
    <property type="entry name" value="CzcB_C"/>
    <property type="match status" value="1"/>
</dbReference>
<dbReference type="Pfam" id="PF25893">
    <property type="entry name" value="HH_CzcB"/>
    <property type="match status" value="1"/>
</dbReference>
<dbReference type="InterPro" id="IPR058647">
    <property type="entry name" value="BSH_CzcB-like"/>
</dbReference>
<dbReference type="Proteomes" id="UP000676649">
    <property type="component" value="Chromosome"/>
</dbReference>
<dbReference type="NCBIfam" id="TIGR01730">
    <property type="entry name" value="RND_mfp"/>
    <property type="match status" value="1"/>
</dbReference>
<dbReference type="GO" id="GO:0046686">
    <property type="term" value="P:response to cadmium ion"/>
    <property type="evidence" value="ECO:0007669"/>
    <property type="project" value="UniProtKB-KW"/>
</dbReference>
<proteinExistence type="inferred from homology"/>
<dbReference type="GO" id="GO:0046914">
    <property type="term" value="F:transition metal ion binding"/>
    <property type="evidence" value="ECO:0007669"/>
    <property type="project" value="TreeGrafter"/>
</dbReference>
<keyword evidence="6" id="KW-1133">Transmembrane helix</keyword>
<dbReference type="KEGG" id="mpad:KEF85_06480"/>
<keyword evidence="6" id="KW-0812">Transmembrane</keyword>
<comment type="function">
    <text evidence="5">CzcA and CzcB together would act in zinc efflux nearly as effectively as the complete czc efflux system (CzcABC). The CzcB protein is thought to funnel zinc cations to the CzcA transport protein.</text>
</comment>
<dbReference type="GO" id="GO:0022857">
    <property type="term" value="F:transmembrane transporter activity"/>
    <property type="evidence" value="ECO:0007669"/>
    <property type="project" value="InterPro"/>
</dbReference>
<protein>
    <submittedName>
        <fullName evidence="11">Efflux RND transporter periplasmic adaptor subunit</fullName>
    </submittedName>
</protein>
<feature type="domain" description="CzcB-like barrel-sandwich hybrid" evidence="9">
    <location>
        <begin position="101"/>
        <end position="248"/>
    </location>
</feature>
<dbReference type="Gene3D" id="2.40.50.100">
    <property type="match status" value="1"/>
</dbReference>
<keyword evidence="4" id="KW-0105">Cadmium resistance</keyword>
<evidence type="ECO:0000259" key="10">
    <source>
        <dbReference type="Pfam" id="PF25975"/>
    </source>
</evidence>